<dbReference type="CDD" id="cd00093">
    <property type="entry name" value="HTH_XRE"/>
    <property type="match status" value="1"/>
</dbReference>
<name>A0A927RH67_9ACTN</name>
<organism evidence="2 3">
    <name type="scientific">Actinopolymorpha pittospori</name>
    <dbReference type="NCBI Taxonomy" id="648752"/>
    <lineage>
        <taxon>Bacteria</taxon>
        <taxon>Bacillati</taxon>
        <taxon>Actinomycetota</taxon>
        <taxon>Actinomycetes</taxon>
        <taxon>Propionibacteriales</taxon>
        <taxon>Actinopolymorphaceae</taxon>
        <taxon>Actinopolymorpha</taxon>
    </lineage>
</organism>
<dbReference type="AlphaFoldDB" id="A0A927RH67"/>
<dbReference type="InterPro" id="IPR043917">
    <property type="entry name" value="DUF5753"/>
</dbReference>
<accession>A0A927RH67</accession>
<dbReference type="SMART" id="SM00530">
    <property type="entry name" value="HTH_XRE"/>
    <property type="match status" value="1"/>
</dbReference>
<gene>
    <name evidence="2" type="ORF">HEB94_001754</name>
</gene>
<keyword evidence="3" id="KW-1185">Reference proteome</keyword>
<evidence type="ECO:0000313" key="2">
    <source>
        <dbReference type="EMBL" id="MBE1604906.1"/>
    </source>
</evidence>
<proteinExistence type="predicted"/>
<sequence length="283" mass="31206">MISPYVRRLRLARELIALRESAKFTHARLAKATGESAAKISRLENGHIRPRLDDVLKILDALGVTDGEQWTRLVTIAREAAERGWWDGSDIDNRQALYADLEAGAATIREYQQTIVPGLLQTEEFTRTIAVTDDLTLGTAPATPDSVSRARAGRQRMLRRPGGPSYEVILDEVVVRRPTAPAQVRAAQLRRLTELGASTTLQVLPVDAEIEAHTVPRSPFSLYTYRDANDPVIAAVDTVTSDLVLTAENQIDPYETLWARLREAALSPTDSAAFIAKVADEIN</sequence>
<comment type="caution">
    <text evidence="2">The sequence shown here is derived from an EMBL/GenBank/DDBJ whole genome shotgun (WGS) entry which is preliminary data.</text>
</comment>
<dbReference type="InterPro" id="IPR001387">
    <property type="entry name" value="Cro/C1-type_HTH"/>
</dbReference>
<reference evidence="2" key="1">
    <citation type="submission" date="2020-10" db="EMBL/GenBank/DDBJ databases">
        <title>Sequencing the genomes of 1000 actinobacteria strains.</title>
        <authorList>
            <person name="Klenk H.-P."/>
        </authorList>
    </citation>
    <scope>NUCLEOTIDE SEQUENCE</scope>
    <source>
        <strain evidence="2">DSM 45354</strain>
    </source>
</reference>
<dbReference type="GO" id="GO:0003677">
    <property type="term" value="F:DNA binding"/>
    <property type="evidence" value="ECO:0007669"/>
    <property type="project" value="InterPro"/>
</dbReference>
<dbReference type="Pfam" id="PF19054">
    <property type="entry name" value="DUF5753"/>
    <property type="match status" value="1"/>
</dbReference>
<dbReference type="SUPFAM" id="SSF47413">
    <property type="entry name" value="lambda repressor-like DNA-binding domains"/>
    <property type="match status" value="1"/>
</dbReference>
<dbReference type="RefSeq" id="WP_192749339.1">
    <property type="nucleotide sequence ID" value="NZ_BAABJL010000002.1"/>
</dbReference>
<dbReference type="PROSITE" id="PS50943">
    <property type="entry name" value="HTH_CROC1"/>
    <property type="match status" value="1"/>
</dbReference>
<dbReference type="Gene3D" id="1.10.260.40">
    <property type="entry name" value="lambda repressor-like DNA-binding domains"/>
    <property type="match status" value="1"/>
</dbReference>
<dbReference type="EMBL" id="JADBEM010000001">
    <property type="protein sequence ID" value="MBE1604906.1"/>
    <property type="molecule type" value="Genomic_DNA"/>
</dbReference>
<dbReference type="Proteomes" id="UP000638648">
    <property type="component" value="Unassembled WGS sequence"/>
</dbReference>
<dbReference type="Pfam" id="PF13560">
    <property type="entry name" value="HTH_31"/>
    <property type="match status" value="1"/>
</dbReference>
<feature type="domain" description="HTH cro/C1-type" evidence="1">
    <location>
        <begin position="15"/>
        <end position="69"/>
    </location>
</feature>
<dbReference type="InterPro" id="IPR010982">
    <property type="entry name" value="Lambda_DNA-bd_dom_sf"/>
</dbReference>
<evidence type="ECO:0000259" key="1">
    <source>
        <dbReference type="PROSITE" id="PS50943"/>
    </source>
</evidence>
<evidence type="ECO:0000313" key="3">
    <source>
        <dbReference type="Proteomes" id="UP000638648"/>
    </source>
</evidence>
<protein>
    <submittedName>
        <fullName evidence="2">Transcriptional regulator with XRE-family HTH domain</fullName>
    </submittedName>
</protein>